<evidence type="ECO:0000313" key="2">
    <source>
        <dbReference type="Proteomes" id="UP000240449"/>
    </source>
</evidence>
<name>A0A2L0HLX8_9CAUD</name>
<organism evidence="1 2">
    <name type="scientific">Microbacterium phage AxiPup</name>
    <dbReference type="NCBI Taxonomy" id="2079578"/>
    <lineage>
        <taxon>Viruses</taxon>
        <taxon>Duplodnaviria</taxon>
        <taxon>Heunggongvirae</taxon>
        <taxon>Uroviricota</taxon>
        <taxon>Caudoviricetes</taxon>
        <taxon>Ilzatvirus</taxon>
        <taxon>Ilzatvirus teagan</taxon>
    </lineage>
</organism>
<sequence>MRKKIAFVTVGTVAALVISAWFVLAHSPAAALPLAPAPTQAPVVHPVPELPEWAQGTTWIVYPEGFQCWGTEGCPNSYRSIAEPGPVLPEGVEYYDPAKHDCVLVQPADVTC</sequence>
<dbReference type="Proteomes" id="UP000240449">
    <property type="component" value="Segment"/>
</dbReference>
<proteinExistence type="predicted"/>
<protein>
    <submittedName>
        <fullName evidence="1">Uncharacterized protein</fullName>
    </submittedName>
</protein>
<gene>
    <name evidence="1" type="primary">32</name>
    <name evidence="1" type="ORF">PBI_AXIPUP_32</name>
</gene>
<evidence type="ECO:0000313" key="1">
    <source>
        <dbReference type="EMBL" id="AUX82681.1"/>
    </source>
</evidence>
<reference evidence="1 2" key="1">
    <citation type="submission" date="2018-01" db="EMBL/GenBank/DDBJ databases">
        <authorList>
            <person name="Mohamed A."/>
            <person name="Betsko A.J."/>
            <person name="Aull H.G."/>
            <person name="Zack K.M."/>
            <person name="Garlena R.A."/>
            <person name="Russel D.A."/>
            <person name="Pope W.H."/>
            <person name="Jacobs-Sera D."/>
            <person name="Hatfull G.F."/>
        </authorList>
    </citation>
    <scope>NUCLEOTIDE SEQUENCE [LARGE SCALE GENOMIC DNA]</scope>
</reference>
<accession>A0A2L0HLX8</accession>
<dbReference type="EMBL" id="MG839016">
    <property type="protein sequence ID" value="AUX82681.1"/>
    <property type="molecule type" value="Genomic_DNA"/>
</dbReference>